<dbReference type="GO" id="GO:0015562">
    <property type="term" value="F:efflux transmembrane transporter activity"/>
    <property type="evidence" value="ECO:0007669"/>
    <property type="project" value="InterPro"/>
</dbReference>
<feature type="non-terminal residue" evidence="7">
    <location>
        <position position="1"/>
    </location>
</feature>
<evidence type="ECO:0000313" key="7">
    <source>
        <dbReference type="EMBL" id="GAI43656.1"/>
    </source>
</evidence>
<evidence type="ECO:0008006" key="8">
    <source>
        <dbReference type="Google" id="ProtNLM"/>
    </source>
</evidence>
<accession>X1PM98</accession>
<dbReference type="SUPFAM" id="SSF56954">
    <property type="entry name" value="Outer membrane efflux proteins (OEP)"/>
    <property type="match status" value="1"/>
</dbReference>
<dbReference type="Pfam" id="PF02321">
    <property type="entry name" value="OEP"/>
    <property type="match status" value="1"/>
</dbReference>
<dbReference type="InterPro" id="IPR003423">
    <property type="entry name" value="OMP_efflux"/>
</dbReference>
<keyword evidence="4" id="KW-0812">Transmembrane</keyword>
<organism evidence="7">
    <name type="scientific">marine sediment metagenome</name>
    <dbReference type="NCBI Taxonomy" id="412755"/>
    <lineage>
        <taxon>unclassified sequences</taxon>
        <taxon>metagenomes</taxon>
        <taxon>ecological metagenomes</taxon>
    </lineage>
</organism>
<name>X1PM98_9ZZZZ</name>
<evidence type="ECO:0000256" key="1">
    <source>
        <dbReference type="ARBA" id="ARBA00004442"/>
    </source>
</evidence>
<dbReference type="PANTHER" id="PTHR30026">
    <property type="entry name" value="OUTER MEMBRANE PROTEIN TOLC"/>
    <property type="match status" value="1"/>
</dbReference>
<evidence type="ECO:0000256" key="3">
    <source>
        <dbReference type="ARBA" id="ARBA00022452"/>
    </source>
</evidence>
<proteinExistence type="predicted"/>
<comment type="caution">
    <text evidence="7">The sequence shown here is derived from an EMBL/GenBank/DDBJ whole genome shotgun (WGS) entry which is preliminary data.</text>
</comment>
<keyword evidence="3" id="KW-1134">Transmembrane beta strand</keyword>
<dbReference type="GO" id="GO:0015288">
    <property type="term" value="F:porin activity"/>
    <property type="evidence" value="ECO:0007669"/>
    <property type="project" value="TreeGrafter"/>
</dbReference>
<dbReference type="EMBL" id="BARV01030642">
    <property type="protein sequence ID" value="GAI43656.1"/>
    <property type="molecule type" value="Genomic_DNA"/>
</dbReference>
<dbReference type="GO" id="GO:1990281">
    <property type="term" value="C:efflux pump complex"/>
    <property type="evidence" value="ECO:0007669"/>
    <property type="project" value="TreeGrafter"/>
</dbReference>
<keyword evidence="6" id="KW-0998">Cell outer membrane</keyword>
<evidence type="ECO:0000256" key="4">
    <source>
        <dbReference type="ARBA" id="ARBA00022692"/>
    </source>
</evidence>
<dbReference type="GO" id="GO:0009279">
    <property type="term" value="C:cell outer membrane"/>
    <property type="evidence" value="ECO:0007669"/>
    <property type="project" value="UniProtKB-SubCell"/>
</dbReference>
<evidence type="ECO:0000256" key="2">
    <source>
        <dbReference type="ARBA" id="ARBA00022448"/>
    </source>
</evidence>
<gene>
    <name evidence="7" type="ORF">S06H3_48638</name>
</gene>
<dbReference type="InterPro" id="IPR051906">
    <property type="entry name" value="TolC-like"/>
</dbReference>
<comment type="subcellular location">
    <subcellularLocation>
        <location evidence="1">Cell outer membrane</location>
    </subcellularLocation>
</comment>
<keyword evidence="5" id="KW-0472">Membrane</keyword>
<reference evidence="7" key="1">
    <citation type="journal article" date="2014" name="Front. Microbiol.">
        <title>High frequency of phylogenetically diverse reductive dehalogenase-homologous genes in deep subseafloor sedimentary metagenomes.</title>
        <authorList>
            <person name="Kawai M."/>
            <person name="Futagami T."/>
            <person name="Toyoda A."/>
            <person name="Takaki Y."/>
            <person name="Nishi S."/>
            <person name="Hori S."/>
            <person name="Arai W."/>
            <person name="Tsubouchi T."/>
            <person name="Morono Y."/>
            <person name="Uchiyama I."/>
            <person name="Ito T."/>
            <person name="Fujiyama A."/>
            <person name="Inagaki F."/>
            <person name="Takami H."/>
        </authorList>
    </citation>
    <scope>NUCLEOTIDE SEQUENCE</scope>
    <source>
        <strain evidence="7">Expedition CK06-06</strain>
    </source>
</reference>
<evidence type="ECO:0000256" key="6">
    <source>
        <dbReference type="ARBA" id="ARBA00023237"/>
    </source>
</evidence>
<dbReference type="Gene3D" id="1.20.1600.10">
    <property type="entry name" value="Outer membrane efflux proteins (OEP)"/>
    <property type="match status" value="1"/>
</dbReference>
<dbReference type="PANTHER" id="PTHR30026:SF20">
    <property type="entry name" value="OUTER MEMBRANE PROTEIN TOLC"/>
    <property type="match status" value="1"/>
</dbReference>
<evidence type="ECO:0000256" key="5">
    <source>
        <dbReference type="ARBA" id="ARBA00023136"/>
    </source>
</evidence>
<protein>
    <recommendedName>
        <fullName evidence="8">Outer membrane efflux protein</fullName>
    </recommendedName>
</protein>
<dbReference type="AlphaFoldDB" id="X1PM98"/>
<keyword evidence="2" id="KW-0813">Transport</keyword>
<sequence>SNLPWPKSPQYQQISIDFSQLYAMIIQNNPDLQALGYEIEAARSTEKLAKKKSFPHFGIGVGYIDTAHARASGVDDSGKDPIIAMVSLTLPIWTGNYKAAQRQARAQLHQKTHEKTQMENTFAAKAQQLLYEFEDSNRKIKLYRDVIILKAKEMLVASETAYQAGTIDFLSLIDAQRILLRYELFYERKLAENAQKLAKIEMLAGTQLPTVNKEPAKKQSGGSSYER</sequence>